<organism evidence="2">
    <name type="scientific">Ulva intestinalis</name>
    <name type="common">Hollow green nori</name>
    <name type="synonym">Enteromorpha intestinalis</name>
    <dbReference type="NCBI Taxonomy" id="3116"/>
    <lineage>
        <taxon>Eukaryota</taxon>
        <taxon>Viridiplantae</taxon>
        <taxon>Chlorophyta</taxon>
        <taxon>core chlorophytes</taxon>
        <taxon>Ulvophyceae</taxon>
        <taxon>OUU clade</taxon>
        <taxon>Ulvales</taxon>
        <taxon>Ulvaceae</taxon>
        <taxon>Ulva</taxon>
    </lineage>
</organism>
<protein>
    <submittedName>
        <fullName evidence="2">Uncharacterized protein</fullName>
    </submittedName>
</protein>
<evidence type="ECO:0000313" key="2">
    <source>
        <dbReference type="EMBL" id="UBR43427.1"/>
    </source>
</evidence>
<feature type="transmembrane region" description="Helical" evidence="1">
    <location>
        <begin position="54"/>
        <end position="74"/>
    </location>
</feature>
<keyword evidence="2" id="KW-0496">Mitochondrion</keyword>
<dbReference type="RefSeq" id="YP_010216406.1">
    <property type="nucleotide sequence ID" value="NC_058886.1"/>
</dbReference>
<dbReference type="EMBL" id="MZ571476">
    <property type="protein sequence ID" value="UBR43427.1"/>
    <property type="molecule type" value="Genomic_DNA"/>
</dbReference>
<feature type="transmembrane region" description="Helical" evidence="1">
    <location>
        <begin position="20"/>
        <end position="42"/>
    </location>
</feature>
<accession>A0A8K1HTJ0</accession>
<geneLocation type="mitochondrion" evidence="2"/>
<dbReference type="GeneID" id="68661703"/>
<reference evidence="2" key="1">
    <citation type="submission" date="2021-07" db="EMBL/GenBank/DDBJ databases">
        <authorList>
            <person name="Wang H."/>
            <person name="Liu F."/>
        </authorList>
    </citation>
    <scope>NUCLEOTIDE SEQUENCE</scope>
    <source>
        <strain evidence="2">CNS000531</strain>
    </source>
</reference>
<dbReference type="AlphaFoldDB" id="A0A8K1HTJ0"/>
<keyword evidence="1" id="KW-0812">Transmembrane</keyword>
<evidence type="ECO:0000256" key="1">
    <source>
        <dbReference type="SAM" id="Phobius"/>
    </source>
</evidence>
<name>A0A8K1HTJ0_ULVIN</name>
<sequence>MIIHTIFMVFMYNSTFDYWAFYVTALFVVLLQLTIVILSLRIMYVYPSCANTPFYVSAHLMIIKTLINSVYTNYRMVKENTPFSVQPKYFYNKFIYLFVYRFVSCILSCELRSGWTRTQLSGK</sequence>
<proteinExistence type="predicted"/>
<keyword evidence="1" id="KW-1133">Transmembrane helix</keyword>
<gene>
    <name evidence="2" type="primary">orf123</name>
</gene>
<keyword evidence="1" id="KW-0472">Membrane</keyword>
<feature type="transmembrane region" description="Helical" evidence="1">
    <location>
        <begin position="94"/>
        <end position="115"/>
    </location>
</feature>